<keyword evidence="2" id="KW-0479">Metal-binding</keyword>
<organism evidence="9 10">
    <name type="scientific">Colletotrichum trifolii</name>
    <dbReference type="NCBI Taxonomy" id="5466"/>
    <lineage>
        <taxon>Eukaryota</taxon>
        <taxon>Fungi</taxon>
        <taxon>Dikarya</taxon>
        <taxon>Ascomycota</taxon>
        <taxon>Pezizomycotina</taxon>
        <taxon>Sordariomycetes</taxon>
        <taxon>Hypocreomycetidae</taxon>
        <taxon>Glomerellales</taxon>
        <taxon>Glomerellaceae</taxon>
        <taxon>Colletotrichum</taxon>
        <taxon>Colletotrichum orbiculare species complex</taxon>
    </lineage>
</organism>
<dbReference type="GO" id="GO:0006351">
    <property type="term" value="P:DNA-templated transcription"/>
    <property type="evidence" value="ECO:0007669"/>
    <property type="project" value="InterPro"/>
</dbReference>
<evidence type="ECO:0000256" key="6">
    <source>
        <dbReference type="ARBA" id="ARBA00023242"/>
    </source>
</evidence>
<reference evidence="9 10" key="1">
    <citation type="submission" date="2018-12" db="EMBL/GenBank/DDBJ databases">
        <title>Genome sequence and assembly of Colletotrichum trifolii.</title>
        <authorList>
            <person name="Gan P."/>
            <person name="Shirasu K."/>
        </authorList>
    </citation>
    <scope>NUCLEOTIDE SEQUENCE [LARGE SCALE GENOMIC DNA]</scope>
    <source>
        <strain evidence="9 10">543-2</strain>
    </source>
</reference>
<feature type="domain" description="Zn(2)-C6 fungal-type" evidence="8">
    <location>
        <begin position="90"/>
        <end position="120"/>
    </location>
</feature>
<dbReference type="Pfam" id="PF04082">
    <property type="entry name" value="Fungal_trans"/>
    <property type="match status" value="1"/>
</dbReference>
<dbReference type="InterPro" id="IPR050987">
    <property type="entry name" value="AtrR-like"/>
</dbReference>
<dbReference type="Proteomes" id="UP000295703">
    <property type="component" value="Unassembled WGS sequence"/>
</dbReference>
<keyword evidence="3" id="KW-0805">Transcription regulation</keyword>
<accession>A0A4R8RK75</accession>
<dbReference type="AlphaFoldDB" id="A0A4R8RK75"/>
<dbReference type="GO" id="GO:0008270">
    <property type="term" value="F:zinc ion binding"/>
    <property type="evidence" value="ECO:0007669"/>
    <property type="project" value="InterPro"/>
</dbReference>
<keyword evidence="6" id="KW-0539">Nucleus</keyword>
<dbReference type="PANTHER" id="PTHR46910">
    <property type="entry name" value="TRANSCRIPTION FACTOR PDR1"/>
    <property type="match status" value="1"/>
</dbReference>
<name>A0A4R8RK75_COLTR</name>
<dbReference type="InterPro" id="IPR001138">
    <property type="entry name" value="Zn2Cys6_DnaBD"/>
</dbReference>
<gene>
    <name evidence="9" type="primary">fsdR-4</name>
    <name evidence="9" type="ORF">CTRI78_v004530</name>
</gene>
<dbReference type="SUPFAM" id="SSF57701">
    <property type="entry name" value="Zn2/Cys6 DNA-binding domain"/>
    <property type="match status" value="1"/>
</dbReference>
<comment type="caution">
    <text evidence="9">The sequence shown here is derived from an EMBL/GenBank/DDBJ whole genome shotgun (WGS) entry which is preliminary data.</text>
</comment>
<evidence type="ECO:0000256" key="7">
    <source>
        <dbReference type="SAM" id="MobiDB-lite"/>
    </source>
</evidence>
<sequence>MNLSSSCGAASSIAYALSNSAAPSTSSTVHSAPWGREAFREELGEDGGAEESFLRGGWGEGTHAEEGDFEDVVPTAEGAGEAHKKRIYSACQHCQSRKRRCDGGQPSCGLCNRLNVQCVYTQRKRRGPGKKNKAAEAKLKAIESSLERVPRPEGTDGIAHRVYSQGPSASAQNPSIIPPQAHDVPTLNLPLKHLFQGPKLVADLRRMRTAMEARMDHTAFTRRVFAHFSTRQYVLDLVQPIVEDIQLLCPVIPRSAFLALVDAHFPVTSERDDAAAASAVSAVSEATAAAAAASQPAARWVSLNALFAAAMRWRTANDSFEEMSRMGWCFAKNAFSAFSELVAAGADPDADVDACEAMLAVANYHLGTADARTVVHVVSSAVRMAQVVGLDRPQQHRGLEHAELERRKRVFWAALVLDADAAVKYDVPPVARGVAMTGFFPGQAFAACDSCGAAPGFDWSSKVAELALVRLRIHERLPPVDDARPQDDGEHRETVLALGGELEAWRMALPEEARPDLALLPNDRELDAHVAYLHLMYYHAAIRIHTPLARCWSVPNHGLLVSRSADPRAPSAQHAYATCAAAARATINVVRVMPTQSFVHTWSMACYPVAASLVLLWAALEDPAGPEAALNVRMMGQFVQFVAGLRDEGCDVHGLLDGSSKFFKIAKYAVHTRRRGVGAATSPEEDADVGEQLEDLRRRLSGVADWMHLAQGLLSNMPLLVARAREVFSDVLDMEPVEGGYGIFASDALKPHRFGFAYGP</sequence>
<dbReference type="CDD" id="cd00067">
    <property type="entry name" value="GAL4"/>
    <property type="match status" value="1"/>
</dbReference>
<dbReference type="GO" id="GO:0003677">
    <property type="term" value="F:DNA binding"/>
    <property type="evidence" value="ECO:0007669"/>
    <property type="project" value="UniProtKB-KW"/>
</dbReference>
<dbReference type="STRING" id="5466.A0A4R8RK75"/>
<protein>
    <submittedName>
        <fullName evidence="9">Fusaridione A cluster transcription factor fsdR</fullName>
    </submittedName>
</protein>
<evidence type="ECO:0000256" key="3">
    <source>
        <dbReference type="ARBA" id="ARBA00023015"/>
    </source>
</evidence>
<dbReference type="PANTHER" id="PTHR46910:SF37">
    <property type="entry name" value="ZN(II)2CYS6 TRANSCRIPTION FACTOR (EUROFUNG)"/>
    <property type="match status" value="1"/>
</dbReference>
<evidence type="ECO:0000256" key="1">
    <source>
        <dbReference type="ARBA" id="ARBA00004123"/>
    </source>
</evidence>
<evidence type="ECO:0000313" key="9">
    <source>
        <dbReference type="EMBL" id="TDZ61067.1"/>
    </source>
</evidence>
<keyword evidence="10" id="KW-1185">Reference proteome</keyword>
<dbReference type="Pfam" id="PF00172">
    <property type="entry name" value="Zn_clus"/>
    <property type="match status" value="1"/>
</dbReference>
<dbReference type="GO" id="GO:0000981">
    <property type="term" value="F:DNA-binding transcription factor activity, RNA polymerase II-specific"/>
    <property type="evidence" value="ECO:0007669"/>
    <property type="project" value="InterPro"/>
</dbReference>
<dbReference type="PROSITE" id="PS50048">
    <property type="entry name" value="ZN2_CY6_FUNGAL_2"/>
    <property type="match status" value="1"/>
</dbReference>
<dbReference type="CDD" id="cd12148">
    <property type="entry name" value="fungal_TF_MHR"/>
    <property type="match status" value="1"/>
</dbReference>
<proteinExistence type="predicted"/>
<comment type="subcellular location">
    <subcellularLocation>
        <location evidence="1">Nucleus</location>
    </subcellularLocation>
</comment>
<evidence type="ECO:0000256" key="5">
    <source>
        <dbReference type="ARBA" id="ARBA00023163"/>
    </source>
</evidence>
<dbReference type="InterPro" id="IPR036864">
    <property type="entry name" value="Zn2-C6_fun-type_DNA-bd_sf"/>
</dbReference>
<dbReference type="GO" id="GO:0005634">
    <property type="term" value="C:nucleus"/>
    <property type="evidence" value="ECO:0007669"/>
    <property type="project" value="UniProtKB-SubCell"/>
</dbReference>
<evidence type="ECO:0000256" key="2">
    <source>
        <dbReference type="ARBA" id="ARBA00022723"/>
    </source>
</evidence>
<evidence type="ECO:0000313" key="10">
    <source>
        <dbReference type="Proteomes" id="UP000295703"/>
    </source>
</evidence>
<dbReference type="InterPro" id="IPR007219">
    <property type="entry name" value="XnlR_reg_dom"/>
</dbReference>
<feature type="region of interest" description="Disordered" evidence="7">
    <location>
        <begin position="146"/>
        <end position="173"/>
    </location>
</feature>
<keyword evidence="5" id="KW-0804">Transcription</keyword>
<evidence type="ECO:0000259" key="8">
    <source>
        <dbReference type="PROSITE" id="PS50048"/>
    </source>
</evidence>
<dbReference type="EMBL" id="RYZW01000033">
    <property type="protein sequence ID" value="TDZ61067.1"/>
    <property type="molecule type" value="Genomic_DNA"/>
</dbReference>
<dbReference type="SMART" id="SM00066">
    <property type="entry name" value="GAL4"/>
    <property type="match status" value="1"/>
</dbReference>
<dbReference type="Gene3D" id="4.10.240.10">
    <property type="entry name" value="Zn(2)-C6 fungal-type DNA-binding domain"/>
    <property type="match status" value="1"/>
</dbReference>
<keyword evidence="4" id="KW-0238">DNA-binding</keyword>
<evidence type="ECO:0000256" key="4">
    <source>
        <dbReference type="ARBA" id="ARBA00023125"/>
    </source>
</evidence>